<keyword evidence="4" id="KW-0547">Nucleotide-binding</keyword>
<keyword evidence="5" id="KW-0067">ATP-binding</keyword>
<keyword evidence="2" id="KW-0597">Phosphoprotein</keyword>
<dbReference type="GO" id="GO:0019829">
    <property type="term" value="F:ATPase-coupled monoatomic cation transmembrane transporter activity"/>
    <property type="evidence" value="ECO:0007669"/>
    <property type="project" value="TreeGrafter"/>
</dbReference>
<accession>A0A5J4VKL5</accession>
<evidence type="ECO:0000256" key="1">
    <source>
        <dbReference type="ARBA" id="ARBA00004141"/>
    </source>
</evidence>
<dbReference type="GO" id="GO:0005524">
    <property type="term" value="F:ATP binding"/>
    <property type="evidence" value="ECO:0007669"/>
    <property type="project" value="UniProtKB-KW"/>
</dbReference>
<dbReference type="PANTHER" id="PTHR45630">
    <property type="entry name" value="CATION-TRANSPORTING ATPASE-RELATED"/>
    <property type="match status" value="1"/>
</dbReference>
<evidence type="ECO:0000313" key="8">
    <source>
        <dbReference type="EMBL" id="KAA6383121.1"/>
    </source>
</evidence>
<dbReference type="GO" id="GO:0016020">
    <property type="term" value="C:membrane"/>
    <property type="evidence" value="ECO:0007669"/>
    <property type="project" value="UniProtKB-SubCell"/>
</dbReference>
<name>A0A5J4VKL5_9EUKA</name>
<evidence type="ECO:0000256" key="3">
    <source>
        <dbReference type="ARBA" id="ARBA00022723"/>
    </source>
</evidence>
<keyword evidence="3" id="KW-0479">Metal-binding</keyword>
<evidence type="ECO:0000256" key="7">
    <source>
        <dbReference type="ARBA" id="ARBA00022967"/>
    </source>
</evidence>
<evidence type="ECO:0000313" key="9">
    <source>
        <dbReference type="Proteomes" id="UP000324800"/>
    </source>
</evidence>
<dbReference type="GO" id="GO:0046872">
    <property type="term" value="F:metal ion binding"/>
    <property type="evidence" value="ECO:0007669"/>
    <property type="project" value="UniProtKB-KW"/>
</dbReference>
<keyword evidence="6" id="KW-0460">Magnesium</keyword>
<organism evidence="8 9">
    <name type="scientific">Streblomastix strix</name>
    <dbReference type="NCBI Taxonomy" id="222440"/>
    <lineage>
        <taxon>Eukaryota</taxon>
        <taxon>Metamonada</taxon>
        <taxon>Preaxostyla</taxon>
        <taxon>Oxymonadida</taxon>
        <taxon>Streblomastigidae</taxon>
        <taxon>Streblomastix</taxon>
    </lineage>
</organism>
<dbReference type="InterPro" id="IPR006544">
    <property type="entry name" value="P-type_TPase_V"/>
</dbReference>
<dbReference type="EMBL" id="SNRW01006420">
    <property type="protein sequence ID" value="KAA6383121.1"/>
    <property type="molecule type" value="Genomic_DNA"/>
</dbReference>
<proteinExistence type="predicted"/>
<dbReference type="PANTHER" id="PTHR45630:SF8">
    <property type="entry name" value="CATION-TRANSPORTING ATPASE"/>
    <property type="match status" value="1"/>
</dbReference>
<protein>
    <submittedName>
        <fullName evidence="8">Uncharacterized protein</fullName>
    </submittedName>
</protein>
<evidence type="ECO:0000256" key="5">
    <source>
        <dbReference type="ARBA" id="ARBA00022840"/>
    </source>
</evidence>
<dbReference type="AlphaFoldDB" id="A0A5J4VKL5"/>
<comment type="caution">
    <text evidence="8">The sequence shown here is derived from an EMBL/GenBank/DDBJ whole genome shotgun (WGS) entry which is preliminary data.</text>
</comment>
<gene>
    <name evidence="8" type="ORF">EZS28_021353</name>
</gene>
<sequence>MEIMLQQIAESALDVVRSGISEIEILRINRDKQHILFGGTRVFGARDTTSGFGIGVSLCVALRTGFSTAMDQLVRLIIFLISQTRFNFQEISFKFIASFGSNFDPIILRALDLITIAVPPKLLARMNSGISYVLSRLKGRKRY</sequence>
<reference evidence="8 9" key="1">
    <citation type="submission" date="2019-03" db="EMBL/GenBank/DDBJ databases">
        <title>Single cell metagenomics reveals metabolic interactions within the superorganism composed of flagellate Streblomastix strix and complex community of Bacteroidetes bacteria on its surface.</title>
        <authorList>
            <person name="Treitli S.C."/>
            <person name="Kolisko M."/>
            <person name="Husnik F."/>
            <person name="Keeling P."/>
            <person name="Hampl V."/>
        </authorList>
    </citation>
    <scope>NUCLEOTIDE SEQUENCE [LARGE SCALE GENOMIC DNA]</scope>
    <source>
        <strain evidence="8">ST1C</strain>
    </source>
</reference>
<dbReference type="GO" id="GO:0140358">
    <property type="term" value="F:P-type transmembrane transporter activity"/>
    <property type="evidence" value="ECO:0007669"/>
    <property type="project" value="InterPro"/>
</dbReference>
<dbReference type="OrthoDB" id="48943at2759"/>
<evidence type="ECO:0000256" key="4">
    <source>
        <dbReference type="ARBA" id="ARBA00022741"/>
    </source>
</evidence>
<evidence type="ECO:0000256" key="2">
    <source>
        <dbReference type="ARBA" id="ARBA00022553"/>
    </source>
</evidence>
<comment type="subcellular location">
    <subcellularLocation>
        <location evidence="1">Membrane</location>
        <topology evidence="1">Multi-pass membrane protein</topology>
    </subcellularLocation>
</comment>
<evidence type="ECO:0000256" key="6">
    <source>
        <dbReference type="ARBA" id="ARBA00022842"/>
    </source>
</evidence>
<dbReference type="Proteomes" id="UP000324800">
    <property type="component" value="Unassembled WGS sequence"/>
</dbReference>
<keyword evidence="7" id="KW-1278">Translocase</keyword>